<evidence type="ECO:0000313" key="3">
    <source>
        <dbReference type="Proteomes" id="UP000007266"/>
    </source>
</evidence>
<sequence>MLKLKIDTRLVIRSISIAEPRSASTSLATLSASAVASSTNTESLSSSSPLLLFGRIDCTASSVSHSATARRRFRQFPRSFSTLGPLSRSKYVSSDGGRFSLFWFSAHFTQLGCRKSWKSPAASCTSSGRPASSAVSPTSSSAGTGRACTGRGRLVVHHVVGLLHEDVARLLQHCGHQQVLVQADAASVRARLCDFRQGNSD</sequence>
<evidence type="ECO:0000256" key="1">
    <source>
        <dbReference type="SAM" id="MobiDB-lite"/>
    </source>
</evidence>
<dbReference type="AlphaFoldDB" id="A0A139WH54"/>
<organism evidence="2 3">
    <name type="scientific">Tribolium castaneum</name>
    <name type="common">Red flour beetle</name>
    <dbReference type="NCBI Taxonomy" id="7070"/>
    <lineage>
        <taxon>Eukaryota</taxon>
        <taxon>Metazoa</taxon>
        <taxon>Ecdysozoa</taxon>
        <taxon>Arthropoda</taxon>
        <taxon>Hexapoda</taxon>
        <taxon>Insecta</taxon>
        <taxon>Pterygota</taxon>
        <taxon>Neoptera</taxon>
        <taxon>Endopterygota</taxon>
        <taxon>Coleoptera</taxon>
        <taxon>Polyphaga</taxon>
        <taxon>Cucujiformia</taxon>
        <taxon>Tenebrionidae</taxon>
        <taxon>Tenebrionidae incertae sedis</taxon>
        <taxon>Tribolium</taxon>
    </lineage>
</organism>
<keyword evidence="3" id="KW-1185">Reference proteome</keyword>
<dbReference type="InParanoid" id="A0A139WH54"/>
<protein>
    <submittedName>
        <fullName evidence="2">Uncharacterized protein</fullName>
    </submittedName>
</protein>
<evidence type="ECO:0000313" key="2">
    <source>
        <dbReference type="EMBL" id="KYB27239.1"/>
    </source>
</evidence>
<reference evidence="2 3" key="1">
    <citation type="journal article" date="2008" name="Nature">
        <title>The genome of the model beetle and pest Tribolium castaneum.</title>
        <authorList>
            <consortium name="Tribolium Genome Sequencing Consortium"/>
            <person name="Richards S."/>
            <person name="Gibbs R.A."/>
            <person name="Weinstock G.M."/>
            <person name="Brown S.J."/>
            <person name="Denell R."/>
            <person name="Beeman R.W."/>
            <person name="Gibbs R."/>
            <person name="Beeman R.W."/>
            <person name="Brown S.J."/>
            <person name="Bucher G."/>
            <person name="Friedrich M."/>
            <person name="Grimmelikhuijzen C.J."/>
            <person name="Klingler M."/>
            <person name="Lorenzen M."/>
            <person name="Richards S."/>
            <person name="Roth S."/>
            <person name="Schroder R."/>
            <person name="Tautz D."/>
            <person name="Zdobnov E.M."/>
            <person name="Muzny D."/>
            <person name="Gibbs R.A."/>
            <person name="Weinstock G.M."/>
            <person name="Attaway T."/>
            <person name="Bell S."/>
            <person name="Buhay C.J."/>
            <person name="Chandrabose M.N."/>
            <person name="Chavez D."/>
            <person name="Clerk-Blankenburg K.P."/>
            <person name="Cree A."/>
            <person name="Dao M."/>
            <person name="Davis C."/>
            <person name="Chacko J."/>
            <person name="Dinh H."/>
            <person name="Dugan-Rocha S."/>
            <person name="Fowler G."/>
            <person name="Garner T.T."/>
            <person name="Garnes J."/>
            <person name="Gnirke A."/>
            <person name="Hawes A."/>
            <person name="Hernandez J."/>
            <person name="Hines S."/>
            <person name="Holder M."/>
            <person name="Hume J."/>
            <person name="Jhangiani S.N."/>
            <person name="Joshi V."/>
            <person name="Khan Z.M."/>
            <person name="Jackson L."/>
            <person name="Kovar C."/>
            <person name="Kowis A."/>
            <person name="Lee S."/>
            <person name="Lewis L.R."/>
            <person name="Margolis J."/>
            <person name="Morgan M."/>
            <person name="Nazareth L.V."/>
            <person name="Nguyen N."/>
            <person name="Okwuonu G."/>
            <person name="Parker D."/>
            <person name="Richards S."/>
            <person name="Ruiz S.J."/>
            <person name="Santibanez J."/>
            <person name="Savard J."/>
            <person name="Scherer S.E."/>
            <person name="Schneider B."/>
            <person name="Sodergren E."/>
            <person name="Tautz D."/>
            <person name="Vattahil S."/>
            <person name="Villasana D."/>
            <person name="White C.S."/>
            <person name="Wright R."/>
            <person name="Park Y."/>
            <person name="Beeman R.W."/>
            <person name="Lord J."/>
            <person name="Oppert B."/>
            <person name="Lorenzen M."/>
            <person name="Brown S."/>
            <person name="Wang L."/>
            <person name="Savard J."/>
            <person name="Tautz D."/>
            <person name="Richards S."/>
            <person name="Weinstock G."/>
            <person name="Gibbs R.A."/>
            <person name="Liu Y."/>
            <person name="Worley K."/>
            <person name="Weinstock G."/>
            <person name="Elsik C.G."/>
            <person name="Reese J.T."/>
            <person name="Elhaik E."/>
            <person name="Landan G."/>
            <person name="Graur D."/>
            <person name="Arensburger P."/>
            <person name="Atkinson P."/>
            <person name="Beeman R.W."/>
            <person name="Beidler J."/>
            <person name="Brown S.J."/>
            <person name="Demuth J.P."/>
            <person name="Drury D.W."/>
            <person name="Du Y.Z."/>
            <person name="Fujiwara H."/>
            <person name="Lorenzen M."/>
            <person name="Maselli V."/>
            <person name="Osanai M."/>
            <person name="Park Y."/>
            <person name="Robertson H.M."/>
            <person name="Tu Z."/>
            <person name="Wang J.J."/>
            <person name="Wang S."/>
            <person name="Richards S."/>
            <person name="Song H."/>
            <person name="Zhang L."/>
            <person name="Sodergren E."/>
            <person name="Werner D."/>
            <person name="Stanke M."/>
            <person name="Morgenstern B."/>
            <person name="Solovyev V."/>
            <person name="Kosarev P."/>
            <person name="Brown G."/>
            <person name="Chen H.C."/>
            <person name="Ermolaeva O."/>
            <person name="Hlavina W."/>
            <person name="Kapustin Y."/>
            <person name="Kiryutin B."/>
            <person name="Kitts P."/>
            <person name="Maglott D."/>
            <person name="Pruitt K."/>
            <person name="Sapojnikov V."/>
            <person name="Souvorov A."/>
            <person name="Mackey A.J."/>
            <person name="Waterhouse R.M."/>
            <person name="Wyder S."/>
            <person name="Zdobnov E.M."/>
            <person name="Zdobnov E.M."/>
            <person name="Wyder S."/>
            <person name="Kriventseva E.V."/>
            <person name="Kadowaki T."/>
            <person name="Bork P."/>
            <person name="Aranda M."/>
            <person name="Bao R."/>
            <person name="Beermann A."/>
            <person name="Berns N."/>
            <person name="Bolognesi R."/>
            <person name="Bonneton F."/>
            <person name="Bopp D."/>
            <person name="Brown S.J."/>
            <person name="Bucher G."/>
            <person name="Butts T."/>
            <person name="Chaumot A."/>
            <person name="Denell R.E."/>
            <person name="Ferrier D.E."/>
            <person name="Friedrich M."/>
            <person name="Gordon C.M."/>
            <person name="Jindra M."/>
            <person name="Klingler M."/>
            <person name="Lan Q."/>
            <person name="Lattorff H.M."/>
            <person name="Laudet V."/>
            <person name="von Levetsow C."/>
            <person name="Liu Z."/>
            <person name="Lutz R."/>
            <person name="Lynch J.A."/>
            <person name="da Fonseca R.N."/>
            <person name="Posnien N."/>
            <person name="Reuter R."/>
            <person name="Roth S."/>
            <person name="Savard J."/>
            <person name="Schinko J.B."/>
            <person name="Schmitt C."/>
            <person name="Schoppmeier M."/>
            <person name="Schroder R."/>
            <person name="Shippy T.D."/>
            <person name="Simonnet F."/>
            <person name="Marques-Souza H."/>
            <person name="Tautz D."/>
            <person name="Tomoyasu Y."/>
            <person name="Trauner J."/>
            <person name="Van der Zee M."/>
            <person name="Vervoort M."/>
            <person name="Wittkopp N."/>
            <person name="Wimmer E.A."/>
            <person name="Yang X."/>
            <person name="Jones A.K."/>
            <person name="Sattelle D.B."/>
            <person name="Ebert P.R."/>
            <person name="Nelson D."/>
            <person name="Scott J.G."/>
            <person name="Beeman R.W."/>
            <person name="Muthukrishnan S."/>
            <person name="Kramer K.J."/>
            <person name="Arakane Y."/>
            <person name="Beeman R.W."/>
            <person name="Zhu Q."/>
            <person name="Hogenkamp D."/>
            <person name="Dixit R."/>
            <person name="Oppert B."/>
            <person name="Jiang H."/>
            <person name="Zou Z."/>
            <person name="Marshall J."/>
            <person name="Elpidina E."/>
            <person name="Vinokurov K."/>
            <person name="Oppert C."/>
            <person name="Zou Z."/>
            <person name="Evans J."/>
            <person name="Lu Z."/>
            <person name="Zhao P."/>
            <person name="Sumathipala N."/>
            <person name="Altincicek B."/>
            <person name="Vilcinskas A."/>
            <person name="Williams M."/>
            <person name="Hultmark D."/>
            <person name="Hetru C."/>
            <person name="Jiang H."/>
            <person name="Grimmelikhuijzen C.J."/>
            <person name="Hauser F."/>
            <person name="Cazzamali G."/>
            <person name="Williamson M."/>
            <person name="Park Y."/>
            <person name="Li B."/>
            <person name="Tanaka Y."/>
            <person name="Predel R."/>
            <person name="Neupert S."/>
            <person name="Schachtner J."/>
            <person name="Verleyen P."/>
            <person name="Raible F."/>
            <person name="Bork P."/>
            <person name="Friedrich M."/>
            <person name="Walden K.K."/>
            <person name="Robertson H.M."/>
            <person name="Angeli S."/>
            <person name="Foret S."/>
            <person name="Bucher G."/>
            <person name="Schuetz S."/>
            <person name="Maleszka R."/>
            <person name="Wimmer E.A."/>
            <person name="Beeman R.W."/>
            <person name="Lorenzen M."/>
            <person name="Tomoyasu Y."/>
            <person name="Miller S.C."/>
            <person name="Grossmann D."/>
            <person name="Bucher G."/>
        </authorList>
    </citation>
    <scope>NUCLEOTIDE SEQUENCE [LARGE SCALE GENOMIC DNA]</scope>
    <source>
        <strain evidence="2 3">Georgia GA2</strain>
    </source>
</reference>
<feature type="compositionally biased region" description="Low complexity" evidence="1">
    <location>
        <begin position="130"/>
        <end position="146"/>
    </location>
</feature>
<gene>
    <name evidence="2" type="primary">AUGUSTUS-3.0.2_33156</name>
    <name evidence="2" type="ORF">TcasGA2_TC033156</name>
</gene>
<dbReference type="Proteomes" id="UP000007266">
    <property type="component" value="Linkage group 5"/>
</dbReference>
<dbReference type="EMBL" id="KQ971343">
    <property type="protein sequence ID" value="KYB27239.1"/>
    <property type="molecule type" value="Genomic_DNA"/>
</dbReference>
<feature type="region of interest" description="Disordered" evidence="1">
    <location>
        <begin position="125"/>
        <end position="146"/>
    </location>
</feature>
<name>A0A139WH54_TRICA</name>
<accession>A0A139WH54</accession>
<proteinExistence type="predicted"/>
<reference evidence="2 3" key="2">
    <citation type="journal article" date="2010" name="Nucleic Acids Res.">
        <title>BeetleBase in 2010: revisions to provide comprehensive genomic information for Tribolium castaneum.</title>
        <authorList>
            <person name="Kim H.S."/>
            <person name="Murphy T."/>
            <person name="Xia J."/>
            <person name="Caragea D."/>
            <person name="Park Y."/>
            <person name="Beeman R.W."/>
            <person name="Lorenzen M.D."/>
            <person name="Butcher S."/>
            <person name="Manak J.R."/>
            <person name="Brown S.J."/>
        </authorList>
    </citation>
    <scope>GENOME REANNOTATION</scope>
    <source>
        <strain evidence="2 3">Georgia GA2</strain>
    </source>
</reference>